<evidence type="ECO:0000256" key="1">
    <source>
        <dbReference type="SAM" id="MobiDB-lite"/>
    </source>
</evidence>
<name>A0ABU0C3Y4_9BRAD</name>
<evidence type="ECO:0000259" key="2">
    <source>
        <dbReference type="Pfam" id="PF13524"/>
    </source>
</evidence>
<comment type="caution">
    <text evidence="3">The sequence shown here is derived from an EMBL/GenBank/DDBJ whole genome shotgun (WGS) entry which is preliminary data.</text>
</comment>
<protein>
    <submittedName>
        <fullName evidence="3">Glycosyltransferase involved in cell wall biosynthesis</fullName>
    </submittedName>
</protein>
<proteinExistence type="predicted"/>
<accession>A0ABU0C3Y4</accession>
<reference evidence="3 4" key="1">
    <citation type="submission" date="2023-07" db="EMBL/GenBank/DDBJ databases">
        <title>Genomic Encyclopedia of Type Strains, Phase IV (KMG-IV): sequencing the most valuable type-strain genomes for metagenomic binning, comparative biology and taxonomic classification.</title>
        <authorList>
            <person name="Goeker M."/>
        </authorList>
    </citation>
    <scope>NUCLEOTIDE SEQUENCE [LARGE SCALE GENOMIC DNA]</scope>
    <source>
        <strain evidence="3 4">DSM 11549</strain>
    </source>
</reference>
<feature type="region of interest" description="Disordered" evidence="1">
    <location>
        <begin position="50"/>
        <end position="69"/>
    </location>
</feature>
<dbReference type="Pfam" id="PF13524">
    <property type="entry name" value="Glyco_trans_1_2"/>
    <property type="match status" value="1"/>
</dbReference>
<dbReference type="EMBL" id="JAUSUK010000001">
    <property type="protein sequence ID" value="MDQ0325215.1"/>
    <property type="molecule type" value="Genomic_DNA"/>
</dbReference>
<dbReference type="SUPFAM" id="SSF53756">
    <property type="entry name" value="UDP-Glycosyltransferase/glycogen phosphorylase"/>
    <property type="match status" value="1"/>
</dbReference>
<dbReference type="InterPro" id="IPR055259">
    <property type="entry name" value="YkvP/CgeB_Glyco_trans-like"/>
</dbReference>
<evidence type="ECO:0000313" key="3">
    <source>
        <dbReference type="EMBL" id="MDQ0325215.1"/>
    </source>
</evidence>
<dbReference type="Proteomes" id="UP001230253">
    <property type="component" value="Unassembled WGS sequence"/>
</dbReference>
<evidence type="ECO:0000313" key="4">
    <source>
        <dbReference type="Proteomes" id="UP001230253"/>
    </source>
</evidence>
<gene>
    <name evidence="3" type="ORF">J2R99_001064</name>
</gene>
<feature type="domain" description="Spore protein YkvP/CgeB glycosyl transferase-like" evidence="2">
    <location>
        <begin position="400"/>
        <end position="503"/>
    </location>
</feature>
<sequence length="550" mass="61148">MGESETPGVLADRLAAQLPITASRILLAGRSVPGLEMLLRARNPKIEIDRADSAAPATDMPTDASRDNTTRYDAAALVADTPDEAEAALKALAPKVRDEGVCALLVPYRFTWPRLQAFLSGKSVSGAAGFDPDELQEMARRAGAPLARIVAIQAGPGIPEDAAQAVRPLAAALKLDAETVLRRLAASHFTAQTRPRRVPDRIIRFTGKALASKPDAMAIVRMQAPLAALGTLPEFMIDDLGPTPRRPSKGTRDVFVWQRPILTREESLPVYRQILETHKLLVVEFDDNPMRWPAIAENGHLTFRSAHAVRTSTETLAKIIREWNPNVFVSPNQIEALPPFRPVESRQGPVRLLFAALNRKEDWAPYIDAVNEVVSRYGPERLRVDVVFDRAFFDAVKAEDKHYQPVLPFREYKALLSKADIAWLPLEDNLFNRCKSDLKFIECGAYSVAVVASPVIYGDVVRHGETGLLYKSAKQLREHLRALIEDREQRGKIARAAYEEVASRRMRTYHASGEAAWYAGLLRHHEALEAERVARLRDEPAWGEPQTEPA</sequence>
<dbReference type="RefSeq" id="WP_307153434.1">
    <property type="nucleotide sequence ID" value="NZ_JAUSUK010000001.1"/>
</dbReference>
<dbReference type="Gene3D" id="3.40.50.2000">
    <property type="entry name" value="Glycogen Phosphorylase B"/>
    <property type="match status" value="1"/>
</dbReference>
<organism evidence="3 4">
    <name type="scientific">Rhodopseudomonas julia</name>
    <dbReference type="NCBI Taxonomy" id="200617"/>
    <lineage>
        <taxon>Bacteria</taxon>
        <taxon>Pseudomonadati</taxon>
        <taxon>Pseudomonadota</taxon>
        <taxon>Alphaproteobacteria</taxon>
        <taxon>Hyphomicrobiales</taxon>
        <taxon>Nitrobacteraceae</taxon>
        <taxon>Rhodopseudomonas</taxon>
    </lineage>
</organism>
<keyword evidence="4" id="KW-1185">Reference proteome</keyword>